<accession>A0A0F6SEK7</accession>
<dbReference type="STRING" id="927083.DB32_002513"/>
<keyword evidence="2" id="KW-1185">Reference proteome</keyword>
<dbReference type="EMBL" id="CP011125">
    <property type="protein sequence ID" value="AKF05364.1"/>
    <property type="molecule type" value="Genomic_DNA"/>
</dbReference>
<dbReference type="AlphaFoldDB" id="A0A0F6SEK7"/>
<dbReference type="KEGG" id="samy:DB32_002513"/>
<dbReference type="Proteomes" id="UP000034883">
    <property type="component" value="Chromosome"/>
</dbReference>
<proteinExistence type="predicted"/>
<sequence length="155" mass="17661">MTATLSAPQRDTVEAWWADLDDDARDEFERLWDARSDDTAYYATVDARGKTEWHELPIQLRGYFVDPETHRENAMWTRDLNEYVNSHEDVSFFLVHRSFHICRAHAIAREVARTGVVPAGFACPFAHAACPFERALDGAAGRAIWLLPVPCRARG</sequence>
<evidence type="ECO:0000313" key="2">
    <source>
        <dbReference type="Proteomes" id="UP000034883"/>
    </source>
</evidence>
<organism evidence="1 2">
    <name type="scientific">Sandaracinus amylolyticus</name>
    <dbReference type="NCBI Taxonomy" id="927083"/>
    <lineage>
        <taxon>Bacteria</taxon>
        <taxon>Pseudomonadati</taxon>
        <taxon>Myxococcota</taxon>
        <taxon>Polyangia</taxon>
        <taxon>Polyangiales</taxon>
        <taxon>Sandaracinaceae</taxon>
        <taxon>Sandaracinus</taxon>
    </lineage>
</organism>
<reference evidence="1 2" key="1">
    <citation type="submission" date="2015-03" db="EMBL/GenBank/DDBJ databases">
        <title>Genome assembly of Sandaracinus amylolyticus DSM 53668.</title>
        <authorList>
            <person name="Sharma G."/>
            <person name="Subramanian S."/>
        </authorList>
    </citation>
    <scope>NUCLEOTIDE SEQUENCE [LARGE SCALE GENOMIC DNA]</scope>
    <source>
        <strain evidence="1 2">DSM 53668</strain>
    </source>
</reference>
<name>A0A0F6SEK7_9BACT</name>
<gene>
    <name evidence="1" type="ORF">DB32_002513</name>
</gene>
<evidence type="ECO:0000313" key="1">
    <source>
        <dbReference type="EMBL" id="AKF05364.1"/>
    </source>
</evidence>
<protein>
    <submittedName>
        <fullName evidence="1">Uncharacterized protein</fullName>
    </submittedName>
</protein>